<evidence type="ECO:0000256" key="1">
    <source>
        <dbReference type="SAM" id="MobiDB-lite"/>
    </source>
</evidence>
<dbReference type="EMBL" id="CP023778">
    <property type="protein sequence ID" value="ATL65143.1"/>
    <property type="molecule type" value="Genomic_DNA"/>
</dbReference>
<dbReference type="KEGG" id="ntp:CRH09_01755"/>
<feature type="region of interest" description="Disordered" evidence="1">
    <location>
        <begin position="251"/>
        <end position="291"/>
    </location>
</feature>
<evidence type="ECO:0000313" key="3">
    <source>
        <dbReference type="Proteomes" id="UP000221961"/>
    </source>
</evidence>
<sequence>MPRATGTLLRAPLGTPGPASAASELSSAWVDLGYVGEDGYTMSESRDTDKKKAFGGNVVKILQTDYSLTIQFSFLESINADVLRAVYGDDNVTVRGPSIRVRHNKAPLPHASWVIDTLDSAVGLRRIWIPDGQIAAVDDVQIVHTETIAYKVTVECFEDADGTPLYEWVHIGRPPTQWTVTVEGKPTGGEFTLAVDGRATAAVGFDATNAAVRAALAALPGIGAEGVTVTGAAGGPYQVTLSAGGALSGNGSGLTGGTGPKLTVTASSSSHRPDSGPAPTAQATVSSAAMR</sequence>
<gene>
    <name evidence="2" type="ORF">CRH09_01755</name>
</gene>
<dbReference type="Proteomes" id="UP000221961">
    <property type="component" value="Chromosome"/>
</dbReference>
<reference evidence="2 3" key="1">
    <citation type="submission" date="2017-10" db="EMBL/GenBank/DDBJ databases">
        <title>Comparative genomics between pathogenic Norcardia.</title>
        <authorList>
            <person name="Zeng L."/>
        </authorList>
    </citation>
    <scope>NUCLEOTIDE SEQUENCE [LARGE SCALE GENOMIC DNA]</scope>
    <source>
        <strain evidence="2 3">NC_YFY_NT001</strain>
    </source>
</reference>
<evidence type="ECO:0000313" key="2">
    <source>
        <dbReference type="EMBL" id="ATL65143.1"/>
    </source>
</evidence>
<evidence type="ECO:0008006" key="4">
    <source>
        <dbReference type="Google" id="ProtNLM"/>
    </source>
</evidence>
<dbReference type="AlphaFoldDB" id="A0A291RC78"/>
<accession>A0A291RC78</accession>
<dbReference type="InterPro" id="IPR058154">
    <property type="entry name" value="Bxb1_TTP-like"/>
</dbReference>
<protein>
    <recommendedName>
        <fullName evidence="4">Phage tail protein</fullName>
    </recommendedName>
</protein>
<name>A0A291RC78_9NOCA</name>
<organism evidence="2 3">
    <name type="scientific">Nocardia terpenica</name>
    <dbReference type="NCBI Taxonomy" id="455432"/>
    <lineage>
        <taxon>Bacteria</taxon>
        <taxon>Bacillati</taxon>
        <taxon>Actinomycetota</taxon>
        <taxon>Actinomycetes</taxon>
        <taxon>Mycobacteriales</taxon>
        <taxon>Nocardiaceae</taxon>
        <taxon>Nocardia</taxon>
    </lineage>
</organism>
<dbReference type="Pfam" id="PF25681">
    <property type="entry name" value="Phage_TTP_17"/>
    <property type="match status" value="1"/>
</dbReference>
<proteinExistence type="predicted"/>
<feature type="compositionally biased region" description="Polar residues" evidence="1">
    <location>
        <begin position="281"/>
        <end position="291"/>
    </location>
</feature>